<dbReference type="GO" id="GO:0071111">
    <property type="term" value="F:cyclic-guanylate-specific phosphodiesterase activity"/>
    <property type="evidence" value="ECO:0007669"/>
    <property type="project" value="InterPro"/>
</dbReference>
<feature type="domain" description="EAL" evidence="1">
    <location>
        <begin position="1"/>
        <end position="238"/>
    </location>
</feature>
<reference evidence="2" key="1">
    <citation type="submission" date="2009-01" db="EMBL/GenBank/DDBJ databases">
        <title>Complete sequence of chromosome of Arthrobacter chlorophenolicus A6.</title>
        <authorList>
            <consortium name="US DOE Joint Genome Institute"/>
            <person name="Lucas S."/>
            <person name="Copeland A."/>
            <person name="Lapidus A."/>
            <person name="Glavina del Rio T."/>
            <person name="Tice H."/>
            <person name="Bruce D."/>
            <person name="Goodwin L."/>
            <person name="Pitluck S."/>
            <person name="Goltsman E."/>
            <person name="Clum A."/>
            <person name="Larimer F."/>
            <person name="Land M."/>
            <person name="Hauser L."/>
            <person name="Kyrpides N."/>
            <person name="Mikhailova N."/>
            <person name="Jansson J."/>
            <person name="Richardson P."/>
        </authorList>
    </citation>
    <scope>NUCLEOTIDE SEQUENCE [LARGE SCALE GENOMIC DNA]</scope>
    <source>
        <strain evidence="2">A6</strain>
    </source>
</reference>
<dbReference type="InterPro" id="IPR001633">
    <property type="entry name" value="EAL_dom"/>
</dbReference>
<dbReference type="SMART" id="SM00052">
    <property type="entry name" value="EAL"/>
    <property type="match status" value="1"/>
</dbReference>
<dbReference type="PANTHER" id="PTHR33121">
    <property type="entry name" value="CYCLIC DI-GMP PHOSPHODIESTERASE PDEF"/>
    <property type="match status" value="1"/>
</dbReference>
<protein>
    <submittedName>
        <fullName evidence="2">Diguanylate phosphodiesterase</fullName>
    </submittedName>
</protein>
<evidence type="ECO:0000313" key="3">
    <source>
        <dbReference type="Proteomes" id="UP000002505"/>
    </source>
</evidence>
<proteinExistence type="predicted"/>
<dbReference type="InterPro" id="IPR035919">
    <property type="entry name" value="EAL_sf"/>
</dbReference>
<dbReference type="Proteomes" id="UP000002505">
    <property type="component" value="Chromosome"/>
</dbReference>
<sequence length="366" mass="39714">MLEAACIGIGVRAAYQPIVGTERGDVVGYEALIRFPGYEEKSPQVWFTQARAAGMADQLEALALRTALAARPTLPENCFLALNVSPDLLTNPKIRNVWKEQGDLSGLVIELTEQSRIESYTWLEPDLNQLRHAGALIAVDDAGAGYAGLRHLLALRPAIIKLDRELVQGLQKDEAKRALIEMLGVFASRVDAWILAEGVEQAEELDALAALRVPLVQGYYLAQPSNPWAQPAADVRVRLRAQSTATRTSTVSALVEPALTASTIAEAGSIFSEHFLVDWVVLIDHSRRPVSVLSPESTMHGLTLSTLKANARTPILAALDRAVTREPGVRFSPLMITDDNGSLVGIVRMERLITTLTATATVKTRG</sequence>
<keyword evidence="3" id="KW-1185">Reference proteome</keyword>
<dbReference type="AlphaFoldDB" id="B8H6V7"/>
<dbReference type="InterPro" id="IPR050706">
    <property type="entry name" value="Cyclic-di-GMP_PDE-like"/>
</dbReference>
<name>B8H6V7_PSECP</name>
<dbReference type="Gene3D" id="3.20.20.450">
    <property type="entry name" value="EAL domain"/>
    <property type="match status" value="1"/>
</dbReference>
<dbReference type="KEGG" id="ach:Achl_1691"/>
<dbReference type="SUPFAM" id="SSF141868">
    <property type="entry name" value="EAL domain-like"/>
    <property type="match status" value="1"/>
</dbReference>
<dbReference type="eggNOG" id="COG2200">
    <property type="taxonomic scope" value="Bacteria"/>
</dbReference>
<evidence type="ECO:0000313" key="2">
    <source>
        <dbReference type="EMBL" id="ACL39678.1"/>
    </source>
</evidence>
<gene>
    <name evidence="2" type="ordered locus">Achl_1691</name>
</gene>
<dbReference type="HOGENOM" id="CLU_015702_3_1_11"/>
<dbReference type="CDD" id="cd01948">
    <property type="entry name" value="EAL"/>
    <property type="match status" value="1"/>
</dbReference>
<organism evidence="2 3">
    <name type="scientific">Pseudarthrobacter chlorophenolicus (strain ATCC 700700 / DSM 12829 / CIP 107037 / JCM 12360 / KCTC 9906 / NCIMB 13794 / A6)</name>
    <name type="common">Arthrobacter chlorophenolicus</name>
    <dbReference type="NCBI Taxonomy" id="452863"/>
    <lineage>
        <taxon>Bacteria</taxon>
        <taxon>Bacillati</taxon>
        <taxon>Actinomycetota</taxon>
        <taxon>Actinomycetes</taxon>
        <taxon>Micrococcales</taxon>
        <taxon>Micrococcaceae</taxon>
        <taxon>Pseudarthrobacter</taxon>
    </lineage>
</organism>
<accession>B8H6V7</accession>
<dbReference type="Pfam" id="PF00563">
    <property type="entry name" value="EAL"/>
    <property type="match status" value="1"/>
</dbReference>
<dbReference type="STRING" id="452863.Achl_1691"/>
<dbReference type="PROSITE" id="PS50883">
    <property type="entry name" value="EAL"/>
    <property type="match status" value="1"/>
</dbReference>
<dbReference type="PANTHER" id="PTHR33121:SF76">
    <property type="entry name" value="SIGNALING PROTEIN"/>
    <property type="match status" value="1"/>
</dbReference>
<dbReference type="EMBL" id="CP001341">
    <property type="protein sequence ID" value="ACL39678.1"/>
    <property type="molecule type" value="Genomic_DNA"/>
</dbReference>
<evidence type="ECO:0000259" key="1">
    <source>
        <dbReference type="PROSITE" id="PS50883"/>
    </source>
</evidence>
<dbReference type="OrthoDB" id="23692at2"/>